<dbReference type="Pfam" id="PF00270">
    <property type="entry name" value="DEAD"/>
    <property type="match status" value="1"/>
</dbReference>
<dbReference type="SMART" id="SM00490">
    <property type="entry name" value="HELICc"/>
    <property type="match status" value="1"/>
</dbReference>
<dbReference type="PROSITE" id="PS51194">
    <property type="entry name" value="HELICASE_CTER"/>
    <property type="match status" value="1"/>
</dbReference>
<proteinExistence type="inferred from homology"/>
<dbReference type="Proteomes" id="UP001209257">
    <property type="component" value="Unassembled WGS sequence"/>
</dbReference>
<dbReference type="Pfam" id="PF00271">
    <property type="entry name" value="Helicase_C"/>
    <property type="match status" value="1"/>
</dbReference>
<evidence type="ECO:0000259" key="12">
    <source>
        <dbReference type="PROSITE" id="PS51194"/>
    </source>
</evidence>
<dbReference type="InterPro" id="IPR017170">
    <property type="entry name" value="Lhr-like"/>
</dbReference>
<evidence type="ECO:0000256" key="7">
    <source>
        <dbReference type="ARBA" id="ARBA00023204"/>
    </source>
</evidence>
<evidence type="ECO:0000256" key="3">
    <source>
        <dbReference type="ARBA" id="ARBA00022801"/>
    </source>
</evidence>
<evidence type="ECO:0000256" key="4">
    <source>
        <dbReference type="ARBA" id="ARBA00022806"/>
    </source>
</evidence>
<dbReference type="InterPro" id="IPR013701">
    <property type="entry name" value="Lhr-like_DEAD/DEAH_assoc"/>
</dbReference>
<dbReference type="InterPro" id="IPR026362">
    <property type="entry name" value="DEXH_lig_assoc"/>
</dbReference>
<sequence length="827" mass="92099">MPASPPVTGPSNVLPARFARWFASRGWQLRDYQHTMLSRSKTERSTLLIAPTGAGKTLSGFLPSLTELAEQPQEGLHTLYISPLKALTQDIHRNLLAPVEEMDLPISVETRTGDTPSHKRQRQRKRPPNLLLTTPESLMLMLSYADADRIFGNVKRVIVDEVHSLVANKRGDFTALALARLQSLSPHCQRVGLSATIAWPELLAAWLGGTDDPAGILQVPATVKPVITLLKTDARMPFGGFMARYAIDDIYQAICAAATTLVFVNTRAQAELLFQMVWEQNKAAHPIALYHGSLSKEQRRKTESLMAQGALRAIVCTSALELGIDWGDVDQVIQVGAPKGVSRLLQRIGRANHRMDEPSRALLVPANRFEALECQAALDAIEQGQLDGDKPQSGALDILPQFILNCLCSAPDTADNLYALILEAAPYQGTDRETFDKLWQFTVDGGHALRGYARYQRLVPSDDGRFAPADKRVIQRHRQNIGTIVESGRLKVKRIRRGNQGKIIGEVEEYFASQLVAGDTFLFAGEVLRFEAIRDMQVHARAAKGGEPKIPSYAGGQLPLSTFLADGVRHILATPARWRELPAQVQEWLSLQQDFSQIPQPGNVQVEQFPYREAWYTLYYTFEGRKANQTLGMLLTRRMEKYGIKPLSFSVTDYGLSVCSVNPVSPNQLDALFQPDILGDELEDWMLQAPMLKRSFRQVAVVSGLTEQRYHSSQKTMKQVTFSTDLIYDTLREHDPDHVLLAVARADAERELLDLRRLADTLIRFVGRTRLINLPKVSPMAIPIVLDVRSEQVKGAGAHSIMEQADLYAEAETMLDDVRALLSGNHD</sequence>
<dbReference type="SUPFAM" id="SSF52540">
    <property type="entry name" value="P-loop containing nucleoside triphosphate hydrolases"/>
    <property type="match status" value="1"/>
</dbReference>
<dbReference type="RefSeq" id="WP_262993377.1">
    <property type="nucleotide sequence ID" value="NZ_JAOTJC010000007.1"/>
</dbReference>
<dbReference type="CDD" id="cd18796">
    <property type="entry name" value="SF2_C_LHR"/>
    <property type="match status" value="1"/>
</dbReference>
<evidence type="ECO:0000256" key="10">
    <source>
        <dbReference type="SAM" id="MobiDB-lite"/>
    </source>
</evidence>
<keyword evidence="14" id="KW-1185">Reference proteome</keyword>
<dbReference type="InterPro" id="IPR001650">
    <property type="entry name" value="Helicase_C-like"/>
</dbReference>
<keyword evidence="2" id="KW-0227">DNA damage</keyword>
<dbReference type="PANTHER" id="PTHR47962:SF3">
    <property type="entry name" value="LARGE ATP-DEPENDENT HELICASE-RELATED PROTEIN"/>
    <property type="match status" value="1"/>
</dbReference>
<dbReference type="InterPro" id="IPR052511">
    <property type="entry name" value="ATP-dep_Helicase"/>
</dbReference>
<name>A0ABT2VMQ9_9ALTE</name>
<feature type="region of interest" description="Disordered" evidence="10">
    <location>
        <begin position="106"/>
        <end position="129"/>
    </location>
</feature>
<dbReference type="PANTHER" id="PTHR47962">
    <property type="entry name" value="ATP-DEPENDENT HELICASE LHR-RELATED-RELATED"/>
    <property type="match status" value="1"/>
</dbReference>
<evidence type="ECO:0000256" key="6">
    <source>
        <dbReference type="ARBA" id="ARBA00023125"/>
    </source>
</evidence>
<evidence type="ECO:0000256" key="2">
    <source>
        <dbReference type="ARBA" id="ARBA00022763"/>
    </source>
</evidence>
<comment type="caution">
    <text evidence="13">The sequence shown here is derived from an EMBL/GenBank/DDBJ whole genome shotgun (WGS) entry which is preliminary data.</text>
</comment>
<protein>
    <submittedName>
        <fullName evidence="13">Ligase-associated DNA damage response DEXH box helicase</fullName>
    </submittedName>
</protein>
<keyword evidence="1" id="KW-0547">Nucleotide-binding</keyword>
<dbReference type="GO" id="GO:0016874">
    <property type="term" value="F:ligase activity"/>
    <property type="evidence" value="ECO:0007669"/>
    <property type="project" value="UniProtKB-KW"/>
</dbReference>
<dbReference type="Gene3D" id="3.40.50.300">
    <property type="entry name" value="P-loop containing nucleotide triphosphate hydrolases"/>
    <property type="match status" value="2"/>
</dbReference>
<dbReference type="NCBIfam" id="TIGR04121">
    <property type="entry name" value="DEXH_lig_assoc"/>
    <property type="match status" value="1"/>
</dbReference>
<comment type="similarity">
    <text evidence="9">Belongs to the Lhr helicase family. Lhr-Core subfamily.</text>
</comment>
<keyword evidence="3" id="KW-0378">Hydrolase</keyword>
<keyword evidence="6" id="KW-0238">DNA-binding</keyword>
<feature type="domain" description="Helicase C-terminal" evidence="12">
    <location>
        <begin position="249"/>
        <end position="397"/>
    </location>
</feature>
<dbReference type="Pfam" id="PF19306">
    <property type="entry name" value="WHD_Lhr"/>
    <property type="match status" value="1"/>
</dbReference>
<feature type="compositionally biased region" description="Basic residues" evidence="10">
    <location>
        <begin position="118"/>
        <end position="127"/>
    </location>
</feature>
<keyword evidence="8" id="KW-0413">Isomerase</keyword>
<evidence type="ECO:0000256" key="8">
    <source>
        <dbReference type="ARBA" id="ARBA00023235"/>
    </source>
</evidence>
<evidence type="ECO:0000256" key="1">
    <source>
        <dbReference type="ARBA" id="ARBA00022741"/>
    </source>
</evidence>
<dbReference type="PROSITE" id="PS51192">
    <property type="entry name" value="HELICASE_ATP_BIND_1"/>
    <property type="match status" value="1"/>
</dbReference>
<dbReference type="InterPro" id="IPR011545">
    <property type="entry name" value="DEAD/DEAH_box_helicase_dom"/>
</dbReference>
<dbReference type="SMART" id="SM00487">
    <property type="entry name" value="DEXDc"/>
    <property type="match status" value="1"/>
</dbReference>
<evidence type="ECO:0000313" key="14">
    <source>
        <dbReference type="Proteomes" id="UP001209257"/>
    </source>
</evidence>
<dbReference type="Pfam" id="PF08494">
    <property type="entry name" value="DEAD_assoc"/>
    <property type="match status" value="1"/>
</dbReference>
<keyword evidence="5" id="KW-0067">ATP-binding</keyword>
<dbReference type="EMBL" id="JAOTJC010000007">
    <property type="protein sequence ID" value="MCU7554600.1"/>
    <property type="molecule type" value="Genomic_DNA"/>
</dbReference>
<feature type="domain" description="Helicase ATP-binding" evidence="11">
    <location>
        <begin position="37"/>
        <end position="215"/>
    </location>
</feature>
<keyword evidence="13" id="KW-0436">Ligase</keyword>
<gene>
    <name evidence="13" type="ORF">OCL06_08310</name>
</gene>
<evidence type="ECO:0000313" key="13">
    <source>
        <dbReference type="EMBL" id="MCU7554600.1"/>
    </source>
</evidence>
<dbReference type="InterPro" id="IPR045628">
    <property type="entry name" value="Lhr_WH_dom"/>
</dbReference>
<dbReference type="InterPro" id="IPR027417">
    <property type="entry name" value="P-loop_NTPase"/>
</dbReference>
<keyword evidence="4" id="KW-0347">Helicase</keyword>
<dbReference type="PIRSF" id="PIRSF037307">
    <property type="entry name" value="Lhr-like_helic_prd"/>
    <property type="match status" value="1"/>
</dbReference>
<keyword evidence="7" id="KW-0234">DNA repair</keyword>
<organism evidence="13 14">
    <name type="scientific">Alteromonas salexigens</name>
    <dbReference type="NCBI Taxonomy" id="2982530"/>
    <lineage>
        <taxon>Bacteria</taxon>
        <taxon>Pseudomonadati</taxon>
        <taxon>Pseudomonadota</taxon>
        <taxon>Gammaproteobacteria</taxon>
        <taxon>Alteromonadales</taxon>
        <taxon>Alteromonadaceae</taxon>
        <taxon>Alteromonas/Salinimonas group</taxon>
        <taxon>Alteromonas</taxon>
    </lineage>
</organism>
<dbReference type="InterPro" id="IPR014001">
    <property type="entry name" value="Helicase_ATP-bd"/>
</dbReference>
<reference evidence="14" key="1">
    <citation type="submission" date="2023-07" db="EMBL/GenBank/DDBJ databases">
        <title>Study on multiphase classification of strain Alteromonas salexigens isolated from the Yellow Sea.</title>
        <authorList>
            <person name="Sun L."/>
        </authorList>
    </citation>
    <scope>NUCLEOTIDE SEQUENCE [LARGE SCALE GENOMIC DNA]</scope>
    <source>
        <strain evidence="14">ASW11-19</strain>
    </source>
</reference>
<accession>A0ABT2VMQ9</accession>
<evidence type="ECO:0000256" key="9">
    <source>
        <dbReference type="ARBA" id="ARBA00093467"/>
    </source>
</evidence>
<evidence type="ECO:0000256" key="5">
    <source>
        <dbReference type="ARBA" id="ARBA00022840"/>
    </source>
</evidence>
<evidence type="ECO:0000259" key="11">
    <source>
        <dbReference type="PROSITE" id="PS51192"/>
    </source>
</evidence>